<dbReference type="InterPro" id="IPR008927">
    <property type="entry name" value="6-PGluconate_DH-like_C_sf"/>
</dbReference>
<accession>A0A2K0TAN9</accession>
<evidence type="ECO:0000313" key="9">
    <source>
        <dbReference type="EMBL" id="PNP42589.1"/>
    </source>
</evidence>
<dbReference type="UniPathway" id="UPA00115">
    <property type="reaction ID" value="UER00410"/>
</dbReference>
<dbReference type="InterPro" id="IPR036291">
    <property type="entry name" value="NAD(P)-bd_dom_sf"/>
</dbReference>
<comment type="caution">
    <text evidence="9">The sequence shown here is derived from an EMBL/GenBank/DDBJ whole genome shotgun (WGS) entry which is preliminary data.</text>
</comment>
<protein>
    <recommendedName>
        <fullName evidence="6">6-phosphogluconate dehydrogenase, decarboxylating</fullName>
        <ecNumber evidence="6">1.1.1.44</ecNumber>
    </recommendedName>
</protein>
<dbReference type="GO" id="GO:0006098">
    <property type="term" value="P:pentose-phosphate shunt"/>
    <property type="evidence" value="ECO:0007669"/>
    <property type="project" value="UniProtKB-UniPathway"/>
</dbReference>
<keyword evidence="3 6" id="KW-0560">Oxidoreductase</keyword>
<dbReference type="PANTHER" id="PTHR11811">
    <property type="entry name" value="6-PHOSPHOGLUCONATE DEHYDROGENASE"/>
    <property type="match status" value="1"/>
</dbReference>
<evidence type="ECO:0000256" key="4">
    <source>
        <dbReference type="ARBA" id="ARBA00023064"/>
    </source>
</evidence>
<dbReference type="SMART" id="SM01350">
    <property type="entry name" value="6PGD"/>
    <property type="match status" value="1"/>
</dbReference>
<comment type="catalytic activity">
    <reaction evidence="6">
        <text>6-phospho-D-gluconate + NADP(+) = D-ribulose 5-phosphate + CO2 + NADPH</text>
        <dbReference type="Rhea" id="RHEA:10116"/>
        <dbReference type="ChEBI" id="CHEBI:16526"/>
        <dbReference type="ChEBI" id="CHEBI:57783"/>
        <dbReference type="ChEBI" id="CHEBI:58121"/>
        <dbReference type="ChEBI" id="CHEBI:58349"/>
        <dbReference type="ChEBI" id="CHEBI:58759"/>
        <dbReference type="EC" id="1.1.1.44"/>
    </reaction>
</comment>
<feature type="active site" description="Proton acceptor" evidence="7">
    <location>
        <position position="200"/>
    </location>
</feature>
<feature type="active site" description="Proton donor" evidence="7">
    <location>
        <position position="207"/>
    </location>
</feature>
<gene>
    <name evidence="9" type="ORF">TGAMA5MH_05330</name>
</gene>
<evidence type="ECO:0000256" key="1">
    <source>
        <dbReference type="ARBA" id="ARBA00004874"/>
    </source>
</evidence>
<dbReference type="InterPro" id="IPR006183">
    <property type="entry name" value="Pgluconate_DH"/>
</dbReference>
<evidence type="ECO:0000259" key="8">
    <source>
        <dbReference type="SMART" id="SM01350"/>
    </source>
</evidence>
<reference evidence="9 10" key="1">
    <citation type="submission" date="2017-02" db="EMBL/GenBank/DDBJ databases">
        <title>Genomes of Trichoderma spp. with biocontrol activity.</title>
        <authorList>
            <person name="Gardiner D."/>
            <person name="Kazan K."/>
            <person name="Vos C."/>
            <person name="Harvey P."/>
        </authorList>
    </citation>
    <scope>NUCLEOTIDE SEQUENCE [LARGE SCALE GENOMIC DNA]</scope>
    <source>
        <strain evidence="9 10">A5MH</strain>
    </source>
</reference>
<dbReference type="Gene3D" id="1.20.5.320">
    <property type="entry name" value="6-Phosphogluconate Dehydrogenase, domain 3"/>
    <property type="match status" value="1"/>
</dbReference>
<organism evidence="9 10">
    <name type="scientific">Trichoderma gamsii</name>
    <dbReference type="NCBI Taxonomy" id="398673"/>
    <lineage>
        <taxon>Eukaryota</taxon>
        <taxon>Fungi</taxon>
        <taxon>Dikarya</taxon>
        <taxon>Ascomycota</taxon>
        <taxon>Pezizomycotina</taxon>
        <taxon>Sordariomycetes</taxon>
        <taxon>Hypocreomycetidae</taxon>
        <taxon>Hypocreales</taxon>
        <taxon>Hypocreaceae</taxon>
        <taxon>Trichoderma</taxon>
    </lineage>
</organism>
<comment type="pathway">
    <text evidence="1 6">Carbohydrate degradation; pentose phosphate pathway; D-ribulose 5-phosphate from D-glucose 6-phosphate (oxidative stage): step 3/3.</text>
</comment>
<dbReference type="Proteomes" id="UP000236546">
    <property type="component" value="Unassembled WGS sequence"/>
</dbReference>
<dbReference type="Gene3D" id="3.40.50.720">
    <property type="entry name" value="NAD(P)-binding Rossmann-like Domain"/>
    <property type="match status" value="1"/>
</dbReference>
<dbReference type="EMBL" id="MTYH01000050">
    <property type="protein sequence ID" value="PNP42589.1"/>
    <property type="molecule type" value="Genomic_DNA"/>
</dbReference>
<dbReference type="SUPFAM" id="SSF51735">
    <property type="entry name" value="NAD(P)-binding Rossmann-fold domains"/>
    <property type="match status" value="1"/>
</dbReference>
<dbReference type="FunFam" id="3.40.50.720:FF:000634">
    <property type="entry name" value="6-phosphogluconate dehydrogenase, decarboxylating"/>
    <property type="match status" value="1"/>
</dbReference>
<name>A0A2K0TAN9_9HYPO</name>
<comment type="function">
    <text evidence="6">Catalyzes the oxidative decarboxylation of 6-phosphogluconate to ribulose 5-phosphate and CO(2), with concomitant reduction of NADP to NADPH.</text>
</comment>
<dbReference type="EC" id="1.1.1.44" evidence="6"/>
<keyword evidence="6" id="KW-0521">NADP</keyword>
<proteinExistence type="inferred from homology"/>
<dbReference type="Gene3D" id="1.10.1040.10">
    <property type="entry name" value="N-(1-d-carboxylethyl)-l-norvaline Dehydrogenase, domain 2"/>
    <property type="match status" value="1"/>
</dbReference>
<evidence type="ECO:0000256" key="5">
    <source>
        <dbReference type="ARBA" id="ARBA00023126"/>
    </source>
</evidence>
<sequence length="514" mass="55892">MGAQSDVTMKFKQIGIVGAGNMGSMMGFAFSELGLDVSIWDAKSANVDDFMKQVDQAEGLTGNITGFHDISKFTASLGQNGGRKVFLFSITHGAPADEVLEKIKPELRKGDIILDGGNEHYRNTERRQKECQDIGVDWIGTGVSGGYQSARHGPSMSPGGNAAALKEVMPLLELYAAKDPKSGAPCVSNIGPGGSGHFVKMVHNGIEVGMLSALCEAWAFLNSGLGLDYDEIGEIFAKWNDNGELHTNFLVRIASEICKTRKPTDGKTAGQKGGHVLDDVLDKVVQDDDGSEGTPTWSIEESAMRHVSCPTLAAGFYLRVASGNREERLQIADTFSIPKPKPIQDIKDKGQMIEDLRQAVYCAFLASYCQGLELIARASNDEGWGIDLSECIRIWRAGCIIQSEFIADLLEPLLKENKSLTNIKLESSVGRELQCSYSALKEIVSRGIAADHYLPALTATLEYVKYTTGKMLPTKFMEAQMDYFGAHSYNKPGVRGEDPGPVAKGPHHYEWKPA</sequence>
<comment type="similarity">
    <text evidence="2 6">Belongs to the 6-phosphogluconate dehydrogenase family.</text>
</comment>
<evidence type="ECO:0000313" key="10">
    <source>
        <dbReference type="Proteomes" id="UP000236546"/>
    </source>
</evidence>
<evidence type="ECO:0000256" key="2">
    <source>
        <dbReference type="ARBA" id="ARBA00008419"/>
    </source>
</evidence>
<dbReference type="PIRSF" id="PIRSF000109">
    <property type="entry name" value="6PGD"/>
    <property type="match status" value="1"/>
</dbReference>
<dbReference type="PRINTS" id="PR00076">
    <property type="entry name" value="6PGDHDRGNASE"/>
</dbReference>
<dbReference type="GO" id="GO:0004616">
    <property type="term" value="F:phosphogluconate dehydrogenase (decarboxylating) activity"/>
    <property type="evidence" value="ECO:0007669"/>
    <property type="project" value="UniProtKB-EC"/>
</dbReference>
<keyword evidence="4" id="KW-0311">Gluconate utilization</keyword>
<evidence type="ECO:0000256" key="7">
    <source>
        <dbReference type="PIRSR" id="PIRSR000109-1"/>
    </source>
</evidence>
<dbReference type="InterPro" id="IPR006115">
    <property type="entry name" value="6PGDH_NADP-bd"/>
</dbReference>
<dbReference type="Pfam" id="PF03446">
    <property type="entry name" value="NAD_binding_2"/>
    <property type="match status" value="1"/>
</dbReference>
<dbReference type="GO" id="GO:0050661">
    <property type="term" value="F:NADP binding"/>
    <property type="evidence" value="ECO:0007669"/>
    <property type="project" value="InterPro"/>
</dbReference>
<dbReference type="SUPFAM" id="SSF48179">
    <property type="entry name" value="6-phosphogluconate dehydrogenase C-terminal domain-like"/>
    <property type="match status" value="1"/>
</dbReference>
<evidence type="ECO:0000256" key="3">
    <source>
        <dbReference type="ARBA" id="ARBA00023002"/>
    </source>
</evidence>
<keyword evidence="5 6" id="KW-0570">Pentose shunt</keyword>
<dbReference type="InterPro" id="IPR013328">
    <property type="entry name" value="6PGD_dom2"/>
</dbReference>
<dbReference type="InterPro" id="IPR006113">
    <property type="entry name" value="6PGDH_Gnd/GntZ"/>
</dbReference>
<dbReference type="AlphaFoldDB" id="A0A2K0TAN9"/>
<dbReference type="GO" id="GO:0019521">
    <property type="term" value="P:D-gluconate metabolic process"/>
    <property type="evidence" value="ECO:0007669"/>
    <property type="project" value="UniProtKB-KW"/>
</dbReference>
<comment type="subunit">
    <text evidence="6">Homodimer.</text>
</comment>
<evidence type="ECO:0000256" key="6">
    <source>
        <dbReference type="PIRNR" id="PIRNR000109"/>
    </source>
</evidence>
<dbReference type="InterPro" id="IPR006114">
    <property type="entry name" value="6PGDH_C"/>
</dbReference>
<dbReference type="OrthoDB" id="434986at2759"/>
<feature type="domain" description="6-phosphogluconate dehydrogenase C-terminal" evidence="8">
    <location>
        <begin position="196"/>
        <end position="512"/>
    </location>
</feature>
<dbReference type="Pfam" id="PF00393">
    <property type="entry name" value="6PGD"/>
    <property type="match status" value="1"/>
</dbReference>